<evidence type="ECO:0000256" key="2">
    <source>
        <dbReference type="SAM" id="MobiDB-lite"/>
    </source>
</evidence>
<feature type="coiled-coil region" evidence="1">
    <location>
        <begin position="438"/>
        <end position="472"/>
    </location>
</feature>
<sequence length="543" mass="61797">MNLPQQKGLFSKAARLFEVRDNAFNLLNRAAGLKQLNSIDEIFRELVLDDNAQFQRAREVADSFDDLTAIHEELEIARRQQRSLEPINTGWEKYQRNQTQLDDQETLSRVLPVWFGEQAHRLWKAETERLQQQTQQANAELAAAEESHTHQQRTCERLNEAYLRLGGSDIQTLEALVKAKQANLERCQHHAAEYQRLARYLAFDDAIDREAVATNQMLAAEQLQHAQQELEAAKHAAFEQGSQRFQIEREGSELEDELAQVKARPGSNIPGRFQQFRALLADALELTEDDLPFVAELVQVKEGEQAWRGAIERAIGSHRLRILVPPEASRQALDWINSRHNALHVRIFEVKPAQGQARFFEDGFTRKLDYKDHPYREAVKELLAGLDRHCVGSPEMLRDPHAMTAEGLMSGKARFFDKQDQKRLSDDWQTGFDNRDRLAALSAQISEAEARLQSAKAAEEQAKASLAALEQQVVLLTKLAELDYEEINAPHAEREWQQQQDKLAALTAPDSDAASAKRQLEQARDELATLEQQKRNVLSSAPS</sequence>
<proteinExistence type="predicted"/>
<evidence type="ECO:0000313" key="3">
    <source>
        <dbReference type="EMBL" id="BBI50053.1"/>
    </source>
</evidence>
<evidence type="ECO:0000313" key="4">
    <source>
        <dbReference type="Proteomes" id="UP000289555"/>
    </source>
</evidence>
<name>A0ABM7GHQ0_9GAMM</name>
<dbReference type="Proteomes" id="UP000289555">
    <property type="component" value="Chromosome"/>
</dbReference>
<accession>A0ABM7GHQ0</accession>
<feature type="coiled-coil region" evidence="1">
    <location>
        <begin position="120"/>
        <end position="190"/>
    </location>
</feature>
<gene>
    <name evidence="3" type="ORF">HORIV_24740</name>
</gene>
<reference evidence="4" key="1">
    <citation type="journal article" date="2019" name="Microbiol. Resour. Announc.">
        <title>Complete Genome Sequence of Halomonas olivaria, a Moderately Halophilic Bacterium Isolated from Olive Processing Effluents, Obtained by Nanopore Sequencing.</title>
        <authorList>
            <person name="Nagata S."/>
            <person name="Ii K.M."/>
            <person name="Tsukimi T."/>
            <person name="Miura M.C."/>
            <person name="Galipon J."/>
            <person name="Arakawa K."/>
        </authorList>
    </citation>
    <scope>NUCLEOTIDE SEQUENCE [LARGE SCALE GENOMIC DNA]</scope>
    <source>
        <strain evidence="4">TYRC17</strain>
    </source>
</reference>
<dbReference type="EMBL" id="AP019416">
    <property type="protein sequence ID" value="BBI50053.1"/>
    <property type="molecule type" value="Genomic_DNA"/>
</dbReference>
<feature type="coiled-coil region" evidence="1">
    <location>
        <begin position="216"/>
        <end position="264"/>
    </location>
</feature>
<organism evidence="3 4">
    <name type="scientific">Vreelandella olivaria</name>
    <dbReference type="NCBI Taxonomy" id="390919"/>
    <lineage>
        <taxon>Bacteria</taxon>
        <taxon>Pseudomonadati</taxon>
        <taxon>Pseudomonadota</taxon>
        <taxon>Gammaproteobacteria</taxon>
        <taxon>Oceanospirillales</taxon>
        <taxon>Halomonadaceae</taxon>
        <taxon>Vreelandella</taxon>
    </lineage>
</organism>
<keyword evidence="4" id="KW-1185">Reference proteome</keyword>
<protein>
    <submittedName>
        <fullName evidence="3">Uncharacterized protein</fullName>
    </submittedName>
</protein>
<keyword evidence="1" id="KW-0175">Coiled coil</keyword>
<evidence type="ECO:0000256" key="1">
    <source>
        <dbReference type="SAM" id="Coils"/>
    </source>
</evidence>
<feature type="region of interest" description="Disordered" evidence="2">
    <location>
        <begin position="493"/>
        <end position="520"/>
    </location>
</feature>